<dbReference type="Pfam" id="PF01850">
    <property type="entry name" value="PIN"/>
    <property type="match status" value="1"/>
</dbReference>
<dbReference type="InterPro" id="IPR052919">
    <property type="entry name" value="TA_system_RNase"/>
</dbReference>
<dbReference type="InterPro" id="IPR029060">
    <property type="entry name" value="PIN-like_dom_sf"/>
</dbReference>
<dbReference type="CDD" id="cd09872">
    <property type="entry name" value="PIN_Sll0205-like"/>
    <property type="match status" value="1"/>
</dbReference>
<sequence>MNYILDTHALIWFMEGSNNLSEPAKKAIENESSTKYISIASLWEIAIKISLGKLVLTRSL</sequence>
<dbReference type="Proteomes" id="UP000323994">
    <property type="component" value="Unassembled WGS sequence"/>
</dbReference>
<proteinExistence type="predicted"/>
<name>A0A5M8QXQ8_9BACT</name>
<dbReference type="Gene3D" id="3.40.50.1010">
    <property type="entry name" value="5'-nuclease"/>
    <property type="match status" value="1"/>
</dbReference>
<dbReference type="PANTHER" id="PTHR36173:SF2">
    <property type="entry name" value="RIBONUCLEASE VAPC16"/>
    <property type="match status" value="1"/>
</dbReference>
<dbReference type="InterPro" id="IPR002716">
    <property type="entry name" value="PIN_dom"/>
</dbReference>
<gene>
    <name evidence="2" type="ORF">FEM33_06065</name>
</gene>
<dbReference type="AlphaFoldDB" id="A0A5M8QXQ8"/>
<evidence type="ECO:0000313" key="3">
    <source>
        <dbReference type="Proteomes" id="UP000323994"/>
    </source>
</evidence>
<dbReference type="OrthoDB" id="9798990at2"/>
<organism evidence="2 3">
    <name type="scientific">Dyadobacter flavalbus</name>
    <dbReference type="NCBI Taxonomy" id="2579942"/>
    <lineage>
        <taxon>Bacteria</taxon>
        <taxon>Pseudomonadati</taxon>
        <taxon>Bacteroidota</taxon>
        <taxon>Cytophagia</taxon>
        <taxon>Cytophagales</taxon>
        <taxon>Spirosomataceae</taxon>
        <taxon>Dyadobacter</taxon>
    </lineage>
</organism>
<dbReference type="EMBL" id="VBSN01000027">
    <property type="protein sequence ID" value="KAA6440171.1"/>
    <property type="molecule type" value="Genomic_DNA"/>
</dbReference>
<dbReference type="SUPFAM" id="SSF88723">
    <property type="entry name" value="PIN domain-like"/>
    <property type="match status" value="1"/>
</dbReference>
<feature type="domain" description="PIN" evidence="1">
    <location>
        <begin position="3"/>
        <end position="51"/>
    </location>
</feature>
<dbReference type="PANTHER" id="PTHR36173">
    <property type="entry name" value="RIBONUCLEASE VAPC16-RELATED"/>
    <property type="match status" value="1"/>
</dbReference>
<comment type="caution">
    <text evidence="2">The sequence shown here is derived from an EMBL/GenBank/DDBJ whole genome shotgun (WGS) entry which is preliminary data.</text>
</comment>
<protein>
    <submittedName>
        <fullName evidence="2">Type II toxin-antitoxin system VapC family toxin</fullName>
    </submittedName>
</protein>
<evidence type="ECO:0000313" key="2">
    <source>
        <dbReference type="EMBL" id="KAA6440171.1"/>
    </source>
</evidence>
<evidence type="ECO:0000259" key="1">
    <source>
        <dbReference type="Pfam" id="PF01850"/>
    </source>
</evidence>
<dbReference type="InterPro" id="IPR041705">
    <property type="entry name" value="PIN_Sll0205"/>
</dbReference>
<reference evidence="2 3" key="1">
    <citation type="submission" date="2019-05" db="EMBL/GenBank/DDBJ databases">
        <authorList>
            <person name="Qu J.-H."/>
        </authorList>
    </citation>
    <scope>NUCLEOTIDE SEQUENCE [LARGE SCALE GENOMIC DNA]</scope>
    <source>
        <strain evidence="2 3">NS28</strain>
    </source>
</reference>
<keyword evidence="3" id="KW-1185">Reference proteome</keyword>
<accession>A0A5M8QXQ8</accession>